<name>A0A1I6Y2D9_9FLAO</name>
<dbReference type="EMBL" id="FPAS01000001">
    <property type="protein sequence ID" value="SFT44698.1"/>
    <property type="molecule type" value="Genomic_DNA"/>
</dbReference>
<keyword evidence="2" id="KW-1185">Reference proteome</keyword>
<evidence type="ECO:0000313" key="2">
    <source>
        <dbReference type="Proteomes" id="UP000236454"/>
    </source>
</evidence>
<sequence length="211" mass="24799">MLKILLFHILFLMAITPVHAKHRPIFIKELLHETEELAEVVILDYTLTFDTLFHAEPLQVHRRIKSIRYTYIHQPDSILSYTAPKTCKYGWQFYGHQDSTSTKNQHHQGFWPSVNDTVLVFFDQEGVISLMGRKTKQNNFQLWSPYQNLSGITIFFGIAPFQQDNSAQINDRFLQILQNRAEKEGYEFASVFYLNIAIEELEKLILVHRKP</sequence>
<reference evidence="1 2" key="1">
    <citation type="submission" date="2016-10" db="EMBL/GenBank/DDBJ databases">
        <authorList>
            <person name="de Groot N.N."/>
        </authorList>
    </citation>
    <scope>NUCLEOTIDE SEQUENCE [LARGE SCALE GENOMIC DNA]</scope>
    <source>
        <strain evidence="1 2">CGMCC 1.7005</strain>
    </source>
</reference>
<dbReference type="AlphaFoldDB" id="A0A1I6Y2D9"/>
<accession>A0A1I6Y2D9</accession>
<dbReference type="Proteomes" id="UP000236454">
    <property type="component" value="Unassembled WGS sequence"/>
</dbReference>
<proteinExistence type="predicted"/>
<dbReference type="STRING" id="477690.SAMN05216474_0617"/>
<organism evidence="1 2">
    <name type="scientific">Lishizhenia tianjinensis</name>
    <dbReference type="NCBI Taxonomy" id="477690"/>
    <lineage>
        <taxon>Bacteria</taxon>
        <taxon>Pseudomonadati</taxon>
        <taxon>Bacteroidota</taxon>
        <taxon>Flavobacteriia</taxon>
        <taxon>Flavobacteriales</taxon>
        <taxon>Crocinitomicaceae</taxon>
        <taxon>Lishizhenia</taxon>
    </lineage>
</organism>
<evidence type="ECO:0000313" key="1">
    <source>
        <dbReference type="EMBL" id="SFT44698.1"/>
    </source>
</evidence>
<gene>
    <name evidence="1" type="ORF">SAMN05216474_0617</name>
</gene>
<protein>
    <submittedName>
        <fullName evidence="1">Uncharacterized protein</fullName>
    </submittedName>
</protein>